<name>A0A0C9WUR1_9AGAR</name>
<proteinExistence type="predicted"/>
<evidence type="ECO:0000313" key="1">
    <source>
        <dbReference type="EMBL" id="KIJ96035.1"/>
    </source>
</evidence>
<dbReference type="Proteomes" id="UP000054477">
    <property type="component" value="Unassembled WGS sequence"/>
</dbReference>
<reference evidence="1 2" key="1">
    <citation type="submission" date="2014-04" db="EMBL/GenBank/DDBJ databases">
        <authorList>
            <consortium name="DOE Joint Genome Institute"/>
            <person name="Kuo A."/>
            <person name="Kohler A."/>
            <person name="Nagy L.G."/>
            <person name="Floudas D."/>
            <person name="Copeland A."/>
            <person name="Barry K.W."/>
            <person name="Cichocki N."/>
            <person name="Veneault-Fourrey C."/>
            <person name="LaButti K."/>
            <person name="Lindquist E.A."/>
            <person name="Lipzen A."/>
            <person name="Lundell T."/>
            <person name="Morin E."/>
            <person name="Murat C."/>
            <person name="Sun H."/>
            <person name="Tunlid A."/>
            <person name="Henrissat B."/>
            <person name="Grigoriev I.V."/>
            <person name="Hibbett D.S."/>
            <person name="Martin F."/>
            <person name="Nordberg H.P."/>
            <person name="Cantor M.N."/>
            <person name="Hua S.X."/>
        </authorList>
    </citation>
    <scope>NUCLEOTIDE SEQUENCE [LARGE SCALE GENOMIC DNA]</scope>
    <source>
        <strain evidence="1 2">LaAM-08-1</strain>
    </source>
</reference>
<dbReference type="AlphaFoldDB" id="A0A0C9WUR1"/>
<gene>
    <name evidence="1" type="ORF">K443DRAFT_296621</name>
</gene>
<accession>A0A0C9WUR1</accession>
<protein>
    <submittedName>
        <fullName evidence="1">Uncharacterized protein</fullName>
    </submittedName>
</protein>
<dbReference type="HOGENOM" id="CLU_1272487_0_0_1"/>
<keyword evidence="2" id="KW-1185">Reference proteome</keyword>
<evidence type="ECO:0000313" key="2">
    <source>
        <dbReference type="Proteomes" id="UP000054477"/>
    </source>
</evidence>
<organism evidence="1 2">
    <name type="scientific">Laccaria amethystina LaAM-08-1</name>
    <dbReference type="NCBI Taxonomy" id="1095629"/>
    <lineage>
        <taxon>Eukaryota</taxon>
        <taxon>Fungi</taxon>
        <taxon>Dikarya</taxon>
        <taxon>Basidiomycota</taxon>
        <taxon>Agaricomycotina</taxon>
        <taxon>Agaricomycetes</taxon>
        <taxon>Agaricomycetidae</taxon>
        <taxon>Agaricales</taxon>
        <taxon>Agaricineae</taxon>
        <taxon>Hydnangiaceae</taxon>
        <taxon>Laccaria</taxon>
    </lineage>
</organism>
<reference evidence="2" key="2">
    <citation type="submission" date="2015-01" db="EMBL/GenBank/DDBJ databases">
        <title>Evolutionary Origins and Diversification of the Mycorrhizal Mutualists.</title>
        <authorList>
            <consortium name="DOE Joint Genome Institute"/>
            <consortium name="Mycorrhizal Genomics Consortium"/>
            <person name="Kohler A."/>
            <person name="Kuo A."/>
            <person name="Nagy L.G."/>
            <person name="Floudas D."/>
            <person name="Copeland A."/>
            <person name="Barry K.W."/>
            <person name="Cichocki N."/>
            <person name="Veneault-Fourrey C."/>
            <person name="LaButti K."/>
            <person name="Lindquist E.A."/>
            <person name="Lipzen A."/>
            <person name="Lundell T."/>
            <person name="Morin E."/>
            <person name="Murat C."/>
            <person name="Riley R."/>
            <person name="Ohm R."/>
            <person name="Sun H."/>
            <person name="Tunlid A."/>
            <person name="Henrissat B."/>
            <person name="Grigoriev I.V."/>
            <person name="Hibbett D.S."/>
            <person name="Martin F."/>
        </authorList>
    </citation>
    <scope>NUCLEOTIDE SEQUENCE [LARGE SCALE GENOMIC DNA]</scope>
    <source>
        <strain evidence="2">LaAM-08-1</strain>
    </source>
</reference>
<sequence>MVKRRRSNCQRLARRRCRFSPICSHLGDYRAHGLVPSKVYRAPDICMISIWKFLFGVSWRSSTCVYLLLVNPMTSRLLSMLPLSGTIQVRTWPRLLLEACERARREPLWAVVVFPAGQQVVVGDNKTRQGSLGAAAAGSSSHRSAEPYHTARGSSVPAANAFGSWGASEHWYENLIGSPIRRCMSSEALFCTGFSHERWEMEKQANGGVVDYLIVFF</sequence>
<dbReference type="EMBL" id="KN838734">
    <property type="protein sequence ID" value="KIJ96035.1"/>
    <property type="molecule type" value="Genomic_DNA"/>
</dbReference>